<dbReference type="Proteomes" id="UP000324536">
    <property type="component" value="Chromosome"/>
</dbReference>
<evidence type="ECO:0000313" key="8">
    <source>
        <dbReference type="Proteomes" id="UP000324536"/>
    </source>
</evidence>
<dbReference type="KEGG" id="acek:FLP30_09845"/>
<organism evidence="7 8">
    <name type="scientific">Acetobacter vaccinii</name>
    <dbReference type="NCBI Taxonomy" id="2592655"/>
    <lineage>
        <taxon>Bacteria</taxon>
        <taxon>Pseudomonadati</taxon>
        <taxon>Pseudomonadota</taxon>
        <taxon>Alphaproteobacteria</taxon>
        <taxon>Acetobacterales</taxon>
        <taxon>Acetobacteraceae</taxon>
        <taxon>Acetobacter</taxon>
    </lineage>
</organism>
<keyword evidence="2" id="KW-0813">Transport</keyword>
<keyword evidence="6" id="KW-0472">Membrane</keyword>
<dbReference type="GO" id="GO:0022900">
    <property type="term" value="P:electron transport chain"/>
    <property type="evidence" value="ECO:0007669"/>
    <property type="project" value="InterPro"/>
</dbReference>
<dbReference type="RefSeq" id="WP_149279671.1">
    <property type="nucleotide sequence ID" value="NZ_CP043506.1"/>
</dbReference>
<dbReference type="PANTHER" id="PTHR12219:SF8">
    <property type="entry name" value="NADH DEHYDROGENASE [UBIQUINONE] IRON-SULFUR PROTEIN 4, MITOCHONDRIAL"/>
    <property type="match status" value="1"/>
</dbReference>
<proteinExistence type="predicted"/>
<dbReference type="Gene3D" id="3.30.160.190">
    <property type="entry name" value="atu1810 like domain"/>
    <property type="match status" value="1"/>
</dbReference>
<keyword evidence="4" id="KW-0809">Transit peptide</keyword>
<dbReference type="PANTHER" id="PTHR12219">
    <property type="entry name" value="NADH-UBIQUINONE OXIDOREDUCTASE"/>
    <property type="match status" value="1"/>
</dbReference>
<dbReference type="GO" id="GO:0016020">
    <property type="term" value="C:membrane"/>
    <property type="evidence" value="ECO:0007669"/>
    <property type="project" value="UniProtKB-SubCell"/>
</dbReference>
<evidence type="ECO:0000256" key="4">
    <source>
        <dbReference type="ARBA" id="ARBA00022946"/>
    </source>
</evidence>
<dbReference type="InterPro" id="IPR038532">
    <property type="entry name" value="NDUFS4-like_sf"/>
</dbReference>
<dbReference type="EMBL" id="CP043506">
    <property type="protein sequence ID" value="QEO17997.1"/>
    <property type="molecule type" value="Genomic_DNA"/>
</dbReference>
<evidence type="ECO:0000256" key="3">
    <source>
        <dbReference type="ARBA" id="ARBA00022660"/>
    </source>
</evidence>
<evidence type="ECO:0000256" key="5">
    <source>
        <dbReference type="ARBA" id="ARBA00022982"/>
    </source>
</evidence>
<evidence type="ECO:0000256" key="2">
    <source>
        <dbReference type="ARBA" id="ARBA00022448"/>
    </source>
</evidence>
<protein>
    <submittedName>
        <fullName evidence="7">ETC complex I subunit</fullName>
    </submittedName>
</protein>
<dbReference type="Pfam" id="PF04800">
    <property type="entry name" value="NDUS4"/>
    <property type="match status" value="1"/>
</dbReference>
<gene>
    <name evidence="7" type="ORF">FLP30_09845</name>
</gene>
<evidence type="ECO:0000256" key="1">
    <source>
        <dbReference type="ARBA" id="ARBA00004370"/>
    </source>
</evidence>
<keyword evidence="8" id="KW-1185">Reference proteome</keyword>
<evidence type="ECO:0000313" key="7">
    <source>
        <dbReference type="EMBL" id="QEO17997.1"/>
    </source>
</evidence>
<comment type="subcellular location">
    <subcellularLocation>
        <location evidence="1">Membrane</location>
    </subcellularLocation>
</comment>
<sequence>MPARIYRQSKPAGQSGRAGTHKWILEYGQTAPRVQDALMGWTGSQDTLSQIRLVFDSLDAAEAYAAQEGVAYQVEQPGVRLQRPKVYADNFRFDRIQNWTH</sequence>
<dbReference type="InterPro" id="IPR006885">
    <property type="entry name" value="NADH_UbQ_FeS_4_mit-like"/>
</dbReference>
<dbReference type="AlphaFoldDB" id="A0A5C1YSP8"/>
<keyword evidence="3" id="KW-0679">Respiratory chain</keyword>
<name>A0A5C1YSP8_9PROT</name>
<accession>A0A5C1YSP8</accession>
<evidence type="ECO:0000256" key="6">
    <source>
        <dbReference type="ARBA" id="ARBA00023136"/>
    </source>
</evidence>
<dbReference type="OrthoDB" id="9799572at2"/>
<keyword evidence="5" id="KW-0249">Electron transport</keyword>
<reference evidence="7 8" key="1">
    <citation type="submission" date="2019-09" db="EMBL/GenBank/DDBJ databases">
        <title>Genome sequencing of strain KACC 21233.</title>
        <authorList>
            <person name="Heo J."/>
            <person name="Kim S.-J."/>
            <person name="Kim J.-S."/>
            <person name="Hong S.-B."/>
            <person name="Kwon S.-W."/>
        </authorList>
    </citation>
    <scope>NUCLEOTIDE SEQUENCE [LARGE SCALE GENOMIC DNA]</scope>
    <source>
        <strain evidence="7 8">KACC 21233</strain>
    </source>
</reference>